<dbReference type="Pfam" id="PF01420">
    <property type="entry name" value="Methylase_S"/>
    <property type="match status" value="2"/>
</dbReference>
<dbReference type="InterPro" id="IPR044946">
    <property type="entry name" value="Restrct_endonuc_typeI_TRD_sf"/>
</dbReference>
<dbReference type="GO" id="GO:0003677">
    <property type="term" value="F:DNA binding"/>
    <property type="evidence" value="ECO:0007669"/>
    <property type="project" value="UniProtKB-KW"/>
</dbReference>
<evidence type="ECO:0000256" key="1">
    <source>
        <dbReference type="ARBA" id="ARBA00010923"/>
    </source>
</evidence>
<dbReference type="EMBL" id="FOXA01000038">
    <property type="protein sequence ID" value="SFQ13230.1"/>
    <property type="molecule type" value="Genomic_DNA"/>
</dbReference>
<feature type="domain" description="Type I restriction modification DNA specificity" evidence="4">
    <location>
        <begin position="70"/>
        <end position="184"/>
    </location>
</feature>
<dbReference type="Proteomes" id="UP000199356">
    <property type="component" value="Unassembled WGS sequence"/>
</dbReference>
<evidence type="ECO:0000256" key="2">
    <source>
        <dbReference type="ARBA" id="ARBA00022747"/>
    </source>
</evidence>
<organism evidence="5 6">
    <name type="scientific">Tranquillimonas alkanivorans</name>
    <dbReference type="NCBI Taxonomy" id="441119"/>
    <lineage>
        <taxon>Bacteria</taxon>
        <taxon>Pseudomonadati</taxon>
        <taxon>Pseudomonadota</taxon>
        <taxon>Alphaproteobacteria</taxon>
        <taxon>Rhodobacterales</taxon>
        <taxon>Roseobacteraceae</taxon>
        <taxon>Tranquillimonas</taxon>
    </lineage>
</organism>
<dbReference type="InterPro" id="IPR000055">
    <property type="entry name" value="Restrct_endonuc_typeI_TRD"/>
</dbReference>
<dbReference type="SUPFAM" id="SSF116734">
    <property type="entry name" value="DNA methylase specificity domain"/>
    <property type="match status" value="2"/>
</dbReference>
<dbReference type="GO" id="GO:0009307">
    <property type="term" value="P:DNA restriction-modification system"/>
    <property type="evidence" value="ECO:0007669"/>
    <property type="project" value="UniProtKB-KW"/>
</dbReference>
<evidence type="ECO:0000313" key="5">
    <source>
        <dbReference type="EMBL" id="SFQ13230.1"/>
    </source>
</evidence>
<feature type="domain" description="Type I restriction modification DNA specificity" evidence="4">
    <location>
        <begin position="231"/>
        <end position="358"/>
    </location>
</feature>
<dbReference type="InterPro" id="IPR052021">
    <property type="entry name" value="Type-I_RS_S_subunit"/>
</dbReference>
<name>A0A1I5W0M0_9RHOB</name>
<dbReference type="AlphaFoldDB" id="A0A1I5W0M0"/>
<accession>A0A1I5W0M0</accession>
<dbReference type="PANTHER" id="PTHR30408:SF13">
    <property type="entry name" value="TYPE I RESTRICTION ENZYME HINDI SPECIFICITY SUBUNIT"/>
    <property type="match status" value="1"/>
</dbReference>
<dbReference type="Gene3D" id="3.90.220.20">
    <property type="entry name" value="DNA methylase specificity domains"/>
    <property type="match status" value="2"/>
</dbReference>
<proteinExistence type="inferred from homology"/>
<dbReference type="CDD" id="cd17267">
    <property type="entry name" value="RMtype1_S_EcoAO83I-TRD1-CR1_like"/>
    <property type="match status" value="1"/>
</dbReference>
<dbReference type="STRING" id="441119.SAMN04488047_13819"/>
<sequence>MKGKLRLGDHCTKIGSGATPRGGKSSYLPHGPFSLIRSQNVLNDRFSKEGLAYINEEQARRLDSVEVCRGDVLLNITGDSVARVCQVADDALPARVNQHVAIIRPDSATIDPRYLRYFMVTPSFQDFLMSMASSGATRNALTKGMIEDFEIPYRPIEEQREIGTLLGALDDKIELNLRMSATLEEMARTLYRSWFVNFDPVHARAVGQSPAHMDATTAGLFPDSFDPVGLPKGWREGEVGDLITLQRGFDLPKKDRLDGPYPVMAAGGHHGTHNEFKVKGPGVTTGRSGVIGQVYLVTHDFWPLNTSLWIKEFKGCSPYFAYFFLGALDLSALNSGSAVPSLNRNNVHNLPADIPPANIISAFDGVVLPMFSRQHQLDSEVGVIVALRDALLPRLMSGQLRIREAEKQVEEVL</sequence>
<gene>
    <name evidence="5" type="ORF">SAMN04488047_13819</name>
</gene>
<dbReference type="RefSeq" id="WP_093425503.1">
    <property type="nucleotide sequence ID" value="NZ_FOXA01000038.1"/>
</dbReference>
<keyword evidence="3" id="KW-0238">DNA-binding</keyword>
<dbReference type="PANTHER" id="PTHR30408">
    <property type="entry name" value="TYPE-1 RESTRICTION ENZYME ECOKI SPECIFICITY PROTEIN"/>
    <property type="match status" value="1"/>
</dbReference>
<protein>
    <submittedName>
        <fullName evidence="5">Type I restriction enzyme, S subunit</fullName>
    </submittedName>
</protein>
<evidence type="ECO:0000259" key="4">
    <source>
        <dbReference type="Pfam" id="PF01420"/>
    </source>
</evidence>
<reference evidence="5 6" key="1">
    <citation type="submission" date="2016-10" db="EMBL/GenBank/DDBJ databases">
        <authorList>
            <person name="de Groot N.N."/>
        </authorList>
    </citation>
    <scope>NUCLEOTIDE SEQUENCE [LARGE SCALE GENOMIC DNA]</scope>
    <source>
        <strain evidence="5 6">DSM 19547</strain>
    </source>
</reference>
<dbReference type="OrthoDB" id="512700at2"/>
<evidence type="ECO:0000313" key="6">
    <source>
        <dbReference type="Proteomes" id="UP000199356"/>
    </source>
</evidence>
<keyword evidence="6" id="KW-1185">Reference proteome</keyword>
<comment type="similarity">
    <text evidence="1">Belongs to the type-I restriction system S methylase family.</text>
</comment>
<evidence type="ECO:0000256" key="3">
    <source>
        <dbReference type="ARBA" id="ARBA00023125"/>
    </source>
</evidence>
<dbReference type="CDD" id="cd17256">
    <property type="entry name" value="RMtype1_S_EcoJA65PI-TRD1-CR1_like"/>
    <property type="match status" value="1"/>
</dbReference>
<keyword evidence="2" id="KW-0680">Restriction system</keyword>